<reference evidence="2" key="2">
    <citation type="journal article" date="2023" name="IMA Fungus">
        <title>Comparative genomic study of the Penicillium genus elucidates a diverse pangenome and 15 lateral gene transfer events.</title>
        <authorList>
            <person name="Petersen C."/>
            <person name="Sorensen T."/>
            <person name="Nielsen M.R."/>
            <person name="Sondergaard T.E."/>
            <person name="Sorensen J.L."/>
            <person name="Fitzpatrick D.A."/>
            <person name="Frisvad J.C."/>
            <person name="Nielsen K.L."/>
        </authorList>
    </citation>
    <scope>NUCLEOTIDE SEQUENCE</scope>
    <source>
        <strain evidence="2">IBT 30761</strain>
    </source>
</reference>
<evidence type="ECO:0000313" key="2">
    <source>
        <dbReference type="EMBL" id="KAJ5111316.1"/>
    </source>
</evidence>
<sequence length="258" mass="28559">MLTTTPNGITDLHFADALFMSFSAMTGTGLSVQSTLFALLILGHAFPIFGTIILLRASTLRSAQKLTSRNTTKKQAESQVLQKDGELMTCYRKSALFDSISVEAKAATERIEIQGDVSPHDEHEVPWDNYGQTVVTVSQSPRRVTHVTVDNDEDLGSRKILFMSFKSWSKRVVQRTASHLSCIFAINCNEPGVEQYMALALIAVLIILYFIGFLILGVVSIGLWSKFVRSDIPRNNEASPFGRALFSLHRRSVTTACP</sequence>
<comment type="caution">
    <text evidence="2">The sequence shown here is derived from an EMBL/GenBank/DDBJ whole genome shotgun (WGS) entry which is preliminary data.</text>
</comment>
<reference evidence="2" key="1">
    <citation type="submission" date="2022-11" db="EMBL/GenBank/DDBJ databases">
        <authorList>
            <person name="Petersen C."/>
        </authorList>
    </citation>
    <scope>NUCLEOTIDE SEQUENCE</scope>
    <source>
        <strain evidence="2">IBT 30761</strain>
    </source>
</reference>
<feature type="transmembrane region" description="Helical" evidence="1">
    <location>
        <begin position="36"/>
        <end position="55"/>
    </location>
</feature>
<evidence type="ECO:0000256" key="1">
    <source>
        <dbReference type="SAM" id="Phobius"/>
    </source>
</evidence>
<proteinExistence type="predicted"/>
<dbReference type="GeneID" id="81353324"/>
<keyword evidence="1" id="KW-1133">Transmembrane helix</keyword>
<dbReference type="OrthoDB" id="9999863at2759"/>
<keyword evidence="1" id="KW-0812">Transmembrane</keyword>
<accession>A0A9W9KMU6</accession>
<dbReference type="EMBL" id="JAPQKI010000002">
    <property type="protein sequence ID" value="KAJ5111316.1"/>
    <property type="molecule type" value="Genomic_DNA"/>
</dbReference>
<keyword evidence="3" id="KW-1185">Reference proteome</keyword>
<organism evidence="2 3">
    <name type="scientific">Penicillium argentinense</name>
    <dbReference type="NCBI Taxonomy" id="1131581"/>
    <lineage>
        <taxon>Eukaryota</taxon>
        <taxon>Fungi</taxon>
        <taxon>Dikarya</taxon>
        <taxon>Ascomycota</taxon>
        <taxon>Pezizomycotina</taxon>
        <taxon>Eurotiomycetes</taxon>
        <taxon>Eurotiomycetidae</taxon>
        <taxon>Eurotiales</taxon>
        <taxon>Aspergillaceae</taxon>
        <taxon>Penicillium</taxon>
    </lineage>
</organism>
<dbReference type="RefSeq" id="XP_056479386.1">
    <property type="nucleotide sequence ID" value="XM_056614345.1"/>
</dbReference>
<dbReference type="AlphaFoldDB" id="A0A9W9KMU6"/>
<protein>
    <submittedName>
        <fullName evidence="2">Uncharacterized protein</fullName>
    </submittedName>
</protein>
<feature type="transmembrane region" description="Helical" evidence="1">
    <location>
        <begin position="199"/>
        <end position="224"/>
    </location>
</feature>
<dbReference type="Proteomes" id="UP001149074">
    <property type="component" value="Unassembled WGS sequence"/>
</dbReference>
<evidence type="ECO:0000313" key="3">
    <source>
        <dbReference type="Proteomes" id="UP001149074"/>
    </source>
</evidence>
<keyword evidence="1" id="KW-0472">Membrane</keyword>
<name>A0A9W9KMU6_9EURO</name>
<gene>
    <name evidence="2" type="ORF">N7532_001851</name>
</gene>